<gene>
    <name evidence="1" type="primary">RvY_16587-1</name>
    <name evidence="1" type="synonym">RvY_16587.1</name>
    <name evidence="1" type="ORF">RvY_16587</name>
</gene>
<comment type="caution">
    <text evidence="1">The sequence shown here is derived from an EMBL/GenBank/DDBJ whole genome shotgun (WGS) entry which is preliminary data.</text>
</comment>
<name>A0A1D1VZS3_RAMVA</name>
<dbReference type="Gene3D" id="3.30.1410.10">
    <property type="entry name" value="GTP cyclohydrolase I feedback regulatory protein GFRP"/>
    <property type="match status" value="1"/>
</dbReference>
<keyword evidence="2" id="KW-1185">Reference proteome</keyword>
<reference evidence="1 2" key="1">
    <citation type="journal article" date="2016" name="Nat. Commun.">
        <title>Extremotolerant tardigrade genome and improved radiotolerance of human cultured cells by tardigrade-unique protein.</title>
        <authorList>
            <person name="Hashimoto T."/>
            <person name="Horikawa D.D."/>
            <person name="Saito Y."/>
            <person name="Kuwahara H."/>
            <person name="Kozuka-Hata H."/>
            <person name="Shin-I T."/>
            <person name="Minakuchi Y."/>
            <person name="Ohishi K."/>
            <person name="Motoyama A."/>
            <person name="Aizu T."/>
            <person name="Enomoto A."/>
            <person name="Kondo K."/>
            <person name="Tanaka S."/>
            <person name="Hara Y."/>
            <person name="Koshikawa S."/>
            <person name="Sagara H."/>
            <person name="Miura T."/>
            <person name="Yokobori S."/>
            <person name="Miyagawa K."/>
            <person name="Suzuki Y."/>
            <person name="Kubo T."/>
            <person name="Oyama M."/>
            <person name="Kohara Y."/>
            <person name="Fujiyama A."/>
            <person name="Arakawa K."/>
            <person name="Katayama T."/>
            <person name="Toyoda A."/>
            <person name="Kunieda T."/>
        </authorList>
    </citation>
    <scope>NUCLEOTIDE SEQUENCE [LARGE SCALE GENOMIC DNA]</scope>
    <source>
        <strain evidence="1 2">YOKOZUNA-1</strain>
    </source>
</reference>
<dbReference type="InterPro" id="IPR036717">
    <property type="entry name" value="GFRP_sf"/>
</dbReference>
<dbReference type="AlphaFoldDB" id="A0A1D1VZS3"/>
<evidence type="ECO:0000313" key="1">
    <source>
        <dbReference type="EMBL" id="GAV06631.1"/>
    </source>
</evidence>
<sequence>MSIMIVTAGRDKLGSAEKVEVVMSGNPDIPIPGMETFFAHANSSTGSYIKFERPAVILDILTSAGFNIVGQGCTEKDIIWTLHRPGIPATSL</sequence>
<evidence type="ECO:0000313" key="2">
    <source>
        <dbReference type="Proteomes" id="UP000186922"/>
    </source>
</evidence>
<protein>
    <recommendedName>
        <fullName evidence="3">GTP cyclohydrolase I feedback regulatory protein</fullName>
    </recommendedName>
</protein>
<dbReference type="EMBL" id="BDGG01000013">
    <property type="protein sequence ID" value="GAV06631.1"/>
    <property type="molecule type" value="Genomic_DNA"/>
</dbReference>
<dbReference type="Proteomes" id="UP000186922">
    <property type="component" value="Unassembled WGS sequence"/>
</dbReference>
<organism evidence="1 2">
    <name type="scientific">Ramazzottius varieornatus</name>
    <name type="common">Water bear</name>
    <name type="synonym">Tardigrade</name>
    <dbReference type="NCBI Taxonomy" id="947166"/>
    <lineage>
        <taxon>Eukaryota</taxon>
        <taxon>Metazoa</taxon>
        <taxon>Ecdysozoa</taxon>
        <taxon>Tardigrada</taxon>
        <taxon>Eutardigrada</taxon>
        <taxon>Parachela</taxon>
        <taxon>Hypsibioidea</taxon>
        <taxon>Ramazzottiidae</taxon>
        <taxon>Ramazzottius</taxon>
    </lineage>
</organism>
<evidence type="ECO:0008006" key="3">
    <source>
        <dbReference type="Google" id="ProtNLM"/>
    </source>
</evidence>
<accession>A0A1D1VZS3</accession>
<proteinExistence type="predicted"/>
<dbReference type="GO" id="GO:0009890">
    <property type="term" value="P:negative regulation of biosynthetic process"/>
    <property type="evidence" value="ECO:0007669"/>
    <property type="project" value="InterPro"/>
</dbReference>